<dbReference type="OrthoDB" id="9813456at2"/>
<dbReference type="InterPro" id="IPR013783">
    <property type="entry name" value="Ig-like_fold"/>
</dbReference>
<feature type="domain" description="RapA2 cadherin-like" evidence="3">
    <location>
        <begin position="2948"/>
        <end position="3044"/>
    </location>
</feature>
<feature type="compositionally biased region" description="Polar residues" evidence="1">
    <location>
        <begin position="2414"/>
        <end position="2425"/>
    </location>
</feature>
<feature type="domain" description="DUF4347" evidence="2">
    <location>
        <begin position="78"/>
        <end position="241"/>
    </location>
</feature>
<feature type="region of interest" description="Disordered" evidence="1">
    <location>
        <begin position="3740"/>
        <end position="3782"/>
    </location>
</feature>
<feature type="domain" description="RapA2 cadherin-like" evidence="3">
    <location>
        <begin position="2543"/>
        <end position="2639"/>
    </location>
</feature>
<feature type="domain" description="RapA2 cadherin-like" evidence="3">
    <location>
        <begin position="3475"/>
        <end position="3563"/>
    </location>
</feature>
<feature type="compositionally biased region" description="Low complexity" evidence="1">
    <location>
        <begin position="46"/>
        <end position="73"/>
    </location>
</feature>
<sequence length="3782" mass="388208">MSETPRLFSGLHLRPQRQALALEPRILFDGAAASAAADQHHSNPVDAAHPATDPAATPATPTEARPATEPAPSAARSLLVIDSRIENREQLMAQLPGNVTAIVVNAGEDGLAAISAALAQLGKVDSIQVLSHGASGQFTLGNRTITADNVDQLGKTLEQWRNNLTQGADIQLYGCDIGAGVAGRTLVTEIARWTGADVGASSNDTGSAKAGGDWTLETRVGDIDKSIALSSVAMAHFDGLLADAAPTVTLPAAGSDVLLGDNFSFTVNFNNTSTQPGFAPFINLALPATGKDGDDGVNFISATYLGQNLVTHTVTFDAAGNATHPLAKDANGNFLIINAASFGMRAGDKLVVIELPFASVTNQQPIIPVQITASLSNLADTDFSNGSPDLTIRASGGFQFGNDALDNPTNDPSLIQVGGAAFVVHPTVITFDETITTPEGETATGPNYGRTLTVTVTPAPGQTLSHVIVTQPLPDNIQVTAITPGPGGRLTSITLHDGTVVTDPVAIAALIASDTVYINSFTVEYDSLTAATNTQVAFYVPEVDANGQAIINPVTGDAVTITLGAPTASGQWAPLDPRDVVAPNTTIDFTGTGRPTDFIAKSITLLKQVTLQTDIGQTGITPGDTLQYTLNLAISDYFAFGKDFFNEGQLVIRDQLSDGQTLTGTPTLTVTLNGVPQTITLVTTTVVNADGSTSMVFDIAQSLRNAFSNIRGWLNGDLAFDDTLEGAVLAVLSYSAVVGQTYKPPSGAPHSEINEGDEIGNTAVVDGTLLQDIFNLTGQSETDGSATTSVIPTNTVDINIVEVNNGTPPASGELRPGDEVTFELTYDLVTGDYEQFKLTAYLPLPLFDVTGVTWANGSDPNQWQIGPGNTNAGGVLTVTSAAGNSVVFDFGSFVTADTTGSRIVVRFTVRVGDQPFADQRSLDVLAQSSQQTTLTDRTLISSDVVAIVSVAEPVLAIKHGVVSSTNGTVSNTTGSWNAPGTTGVPFNGSVTDLAAVDGNITGIDGGDTLRLVTAIENTGGGGAFDVTTSITLPTGLSFVGGSLAAANLQIYRGDGTALVLGVDYSVNGNQITFLDAGGQATLLAGRSGTAADTSGANLVVISYDVVVSSTIEASRSLQSTATLSNYASVNNGTDFTPTDLTDLSSQQVAAPVITKVFADGTLDNGDSSATHTTGSDLVIGESMRYDIVVTLPEGSTQTLRIDDLIPPGMRLDTTFNGGLGYQIITTRAGSGALGADFAGSIVVSGFAGQGGTLGDDGVDARWTFSVSGATADNQTGNNTFVIRLQLVANNVIANQANKALQNSAQLTFSDPDSDTPNGNVAVDRTVALTGGQPTVTVREPTLTVTQVLTSTSGLGGYDQGDTVTFTITLTNGTGGSDFNAFDITFLDNLPTQLDNIILTGKLYLGGATNNGGVDFEIVNGQLRTVNGANIDIAKGGSIVLSLSGVVNATAASQSNFANVATVQWTSLDGTQAGERTGVDGPLNGGTLNDYRNSSVLVVPVAQAIQISRVGGLPDTAAPAPTTAPVEAVTIGEVIRYRVVVLVPEGNNPNYQIQITLANGLQFISPDALVNALRIGFISNGGLVSDANLIVGGTLAIDGNENSPEALPITPDLLGLGPTGVFDPSRLTVVTNPDGSQTITFNLGNVVNGNGTDDDLEGVVLEFNVRVANQASNLAGAQLGASALEIVNGAGRAASNTILERIVEPSFSGLDKQVVAFDPNPTGTTGTATVQLSFTQNGGLPAFDAQVVDNFAGGSNYTLISVTINGTTFGPGNLPAGVTFSTTGGLSVNFDQLDVGAQIQVRYQVTLPNNAIVASSNATLTWSSLPEDFTSWGGNSVGIDGTINGERTGSTVGPNQYILRDNAGLGVITGTLWNDTASATGSTVPDGPGLAGQTVTLTWAGADGQLGTTADNLVFTTVTDANGQYHFGVLPLGVFRIDAPPGLVTFPQPVGDLRVRIDSDGGTLGQITISLGDADTQAANAGYVEQNDAPVNTLPGTQQGLEDVPLNIGGISVADVDVDRDPNVADRNISVTLSVLHGTLSLGTTLPGVTVTGANTASLTLSGTLADVNSVLASLRYLGNQDFNGTDTLTVVSNDQGNFGDANGDGLPGTPADALTDTDTLQIILAPVNDPPIGVDDVATAVEAGGTNNNVIGVDPTGQLLANDTDVDIATNADKLHVFSVASVNNGGAQTPVQAVTVITGQYGRLIVGTNGAYQYIVDNNNPLVQALRLSGQTLTDSFDYVLADLAGATDIARLTVTIQGANDTPVGVDDNNVAIEAGGVRNGTPGSNAVGNVLTNDTDVDTVANGETKTVTAVRPVPEAGTGPITPVTGPTVVAGLYGTLTINTDGNYTYVIDNNNVTVQRLSAGDQLIEFFSYRVTDAGGLNDVAQLRIVIQGANDNPVASDDAADAQAASTNGNATESNPTGNVILFPSRPGTVDNGIDTDVDAADQPSGQLHVDGVINKSEATFDPVNDVLTGVTAGTSQANGTVVVGQFGTLRIGADGSFFYDVDSTNATVQGLQAGQTLTEFFTYRVVDSKGLTDTAQLVITVHGVNDPPVAQNVIAIATEAGGLNNGTPGVNPTGDVTANAFDPDGDPLTVTLIRAGAESAGGASVPVVAGGTVVVGLYGTLTINPDGSYSYVVDNNNADVQALRRSTDLLLERFTYTISDGVNPNPETDTAEIIVLISGKNDNPVATDDTATAIEAGGLNNNQPGVDPTGNVLTNDTDVDGGEIPADLPAHDYGETRAVASVRTGVEGSTSPDGILGTELRGAFGWLTLNADGSYSYRLDNSMAAVQALRAGNTLVDNFNYSVIDAAGAQDIATLTITIQGANDTPVAQNDVNTAIEAGGLNNAIPGINPSGNVLANDTDVDGNGEVLSVIGVRQGASVGVIGSGLAGAFGTLTLGANGNYSYVLDNSNPQVQALRTNGDVLTETFTYQIRDLAGATSTATLTITIRGSNDNPLAVDDSTVAVEAGGTANAIPGIDPTGNVLTNDTDVDANDTKTVTDIRTGTEVAGGTFTGVTTSQVLNGLYGTLTINANGSYSYVVNNNLAAVQALKVGDSLVETFTYRIRDTAGATDIAQLNIRIDGAWDAPVATNDVAVAVADNGAGNSVNPTRNVLPNDTDVDQGDVLHVTGIRFGTEAAGGTLDAVNAGTDNTNGTLINGQFGQLIIGADGNYTYIIDSSNPTVQGLGPLQFLDEHFTYRVTDLGGQSDLAEIHIIIRGRNDAPHANTDTGTAVEAGGLNNAQPGVDPGGNVIGNDTDLENDALTISAVRTGTLTGTGTTGVVGTSLRGQYGDLVLLPDGTWRYTLDNSLPAVQALRVSGQTLVDVFTYTESDAFGATSSAELQITIDGRNDTPVAQDDGNTALEAGGVNNGTPGTNATGNVLDNDTDVDSVANGESKQVLSVSAQNGQSSGAGQVLVGLYGQLTLNADGTYTYIIDNSNPQVQALRTAANTLSETFTYRMSDTFGATSDARLTIVIQGANDAPVAQNDSAVASDQTPAPQATGNVLPNDTDVDANDGLQVVAVRTGSEAGTGTAGVIGQPILGLYGTLVLNADGSYTYTIDQSNPAVLAAAGLGQVLQDVFTYTINDINGASDQAELVINLDIATPFIPAPQDDFFDNDPNNRSNRNGVLRLPDPTPAIFITPVVEREARALEVSSWNAGGSNLRIASVGEFTNESTGAGLGLVPGQYVSQAVRESRLESDLDLAWILGRQGRTSLSADGLLSDPSLFTLESAHMTQGPAQTEKPAEPRQARGFSAQLRTAANRLNPINREPRNPSN</sequence>
<gene>
    <name evidence="4" type="ORF">DKY63_08360</name>
</gene>
<feature type="domain" description="RapA2 cadherin-like" evidence="3">
    <location>
        <begin position="2119"/>
        <end position="2215"/>
    </location>
</feature>
<dbReference type="Gene3D" id="2.60.40.10">
    <property type="entry name" value="Immunoglobulins"/>
    <property type="match status" value="7"/>
</dbReference>
<dbReference type="InterPro" id="IPR025592">
    <property type="entry name" value="DUF4347"/>
</dbReference>
<feature type="domain" description="RapA2 cadherin-like" evidence="3">
    <location>
        <begin position="2252"/>
        <end position="2351"/>
    </location>
</feature>
<organism evidence="4 5">
    <name type="scientific">Pseudomonas putida</name>
    <name type="common">Arthrobacter siderocapsulatus</name>
    <dbReference type="NCBI Taxonomy" id="303"/>
    <lineage>
        <taxon>Bacteria</taxon>
        <taxon>Pseudomonadati</taxon>
        <taxon>Pseudomonadota</taxon>
        <taxon>Gammaproteobacteria</taxon>
        <taxon>Pseudomonadales</taxon>
        <taxon>Pseudomonadaceae</taxon>
        <taxon>Pseudomonas</taxon>
    </lineage>
</organism>
<dbReference type="EMBL" id="CP029693">
    <property type="protein sequence ID" value="AWY39910.1"/>
    <property type="molecule type" value="Genomic_DNA"/>
</dbReference>
<evidence type="ECO:0000256" key="1">
    <source>
        <dbReference type="SAM" id="MobiDB-lite"/>
    </source>
</evidence>
<feature type="region of interest" description="Disordered" evidence="1">
    <location>
        <begin position="3491"/>
        <end position="3514"/>
    </location>
</feature>
<feature type="domain" description="RapA2 cadherin-like" evidence="3">
    <location>
        <begin position="2821"/>
        <end position="2911"/>
    </location>
</feature>
<feature type="domain" description="RapA2 cadherin-like" evidence="3">
    <location>
        <begin position="3345"/>
        <end position="3438"/>
    </location>
</feature>
<evidence type="ECO:0000259" key="3">
    <source>
        <dbReference type="Pfam" id="PF17803"/>
    </source>
</evidence>
<evidence type="ECO:0000259" key="2">
    <source>
        <dbReference type="Pfam" id="PF14252"/>
    </source>
</evidence>
<proteinExistence type="predicted"/>
<accession>A0A2Z4RFH3</accession>
<dbReference type="Proteomes" id="UP000250299">
    <property type="component" value="Chromosome"/>
</dbReference>
<reference evidence="4 5" key="1">
    <citation type="submission" date="2018-05" db="EMBL/GenBank/DDBJ databases">
        <title>Whole genome sequence of Pseudomonas putida JBC17.</title>
        <authorList>
            <person name="Lee Y.H."/>
            <person name="David K."/>
        </authorList>
    </citation>
    <scope>NUCLEOTIDE SEQUENCE [LARGE SCALE GENOMIC DNA]</scope>
    <source>
        <strain evidence="4 5">JBC17</strain>
    </source>
</reference>
<dbReference type="Pfam" id="PF14252">
    <property type="entry name" value="DUF4347"/>
    <property type="match status" value="1"/>
</dbReference>
<dbReference type="SUPFAM" id="SSF49478">
    <property type="entry name" value="Cna protein B-type domain"/>
    <property type="match status" value="1"/>
</dbReference>
<feature type="compositionally biased region" description="Polar residues" evidence="1">
    <location>
        <begin position="3491"/>
        <end position="3512"/>
    </location>
</feature>
<dbReference type="RefSeq" id="WP_110963680.1">
    <property type="nucleotide sequence ID" value="NZ_CP029693.1"/>
</dbReference>
<feature type="region of interest" description="Disordered" evidence="1">
    <location>
        <begin position="33"/>
        <end position="73"/>
    </location>
</feature>
<protein>
    <submittedName>
        <fullName evidence="4">DUF4347 domain-containing protein</fullName>
    </submittedName>
</protein>
<evidence type="ECO:0000313" key="5">
    <source>
        <dbReference type="Proteomes" id="UP000250299"/>
    </source>
</evidence>
<feature type="domain" description="RapA2 cadherin-like" evidence="3">
    <location>
        <begin position="2681"/>
        <end position="2785"/>
    </location>
</feature>
<feature type="domain" description="RapA2 cadherin-like" evidence="3">
    <location>
        <begin position="3080"/>
        <end position="3179"/>
    </location>
</feature>
<feature type="domain" description="RapA2 cadherin-like" evidence="3">
    <location>
        <begin position="3215"/>
        <end position="3308"/>
    </location>
</feature>
<dbReference type="InterPro" id="IPR040853">
    <property type="entry name" value="RapA2_cadherin-like"/>
</dbReference>
<dbReference type="InterPro" id="IPR010221">
    <property type="entry name" value="VCBS_dom"/>
</dbReference>
<dbReference type="NCBIfam" id="TIGR01965">
    <property type="entry name" value="VCBS_repeat"/>
    <property type="match status" value="11"/>
</dbReference>
<evidence type="ECO:0000313" key="4">
    <source>
        <dbReference type="EMBL" id="AWY39910.1"/>
    </source>
</evidence>
<feature type="region of interest" description="Disordered" evidence="1">
    <location>
        <begin position="2400"/>
        <end position="2426"/>
    </location>
</feature>
<dbReference type="Pfam" id="PF17803">
    <property type="entry name" value="Cadherin_4"/>
    <property type="match status" value="10"/>
</dbReference>
<name>A0A2Z4RFH3_PSEPU</name>
<feature type="compositionally biased region" description="Low complexity" evidence="1">
    <location>
        <begin position="2402"/>
        <end position="2413"/>
    </location>
</feature>